<evidence type="ECO:0000313" key="9">
    <source>
        <dbReference type="Proteomes" id="UP000824161"/>
    </source>
</evidence>
<dbReference type="NCBIfam" id="TIGR00005">
    <property type="entry name" value="rluA_subfam"/>
    <property type="match status" value="1"/>
</dbReference>
<dbReference type="Pfam" id="PF01479">
    <property type="entry name" value="S4"/>
    <property type="match status" value="1"/>
</dbReference>
<evidence type="ECO:0000256" key="2">
    <source>
        <dbReference type="ARBA" id="ARBA00022884"/>
    </source>
</evidence>
<dbReference type="PANTHER" id="PTHR21600">
    <property type="entry name" value="MITOCHONDRIAL RNA PSEUDOURIDINE SYNTHASE"/>
    <property type="match status" value="1"/>
</dbReference>
<evidence type="ECO:0000256" key="5">
    <source>
        <dbReference type="PROSITE-ProRule" id="PRU00182"/>
    </source>
</evidence>
<dbReference type="FunFam" id="3.30.2350.10:FF:000006">
    <property type="entry name" value="Pseudouridine synthase"/>
    <property type="match status" value="1"/>
</dbReference>
<dbReference type="PROSITE" id="PS50889">
    <property type="entry name" value="S4"/>
    <property type="match status" value="1"/>
</dbReference>
<reference evidence="8" key="2">
    <citation type="journal article" date="2021" name="PeerJ">
        <title>Extensive microbial diversity within the chicken gut microbiome revealed by metagenomics and culture.</title>
        <authorList>
            <person name="Gilroy R."/>
            <person name="Ravi A."/>
            <person name="Getino M."/>
            <person name="Pursley I."/>
            <person name="Horton D.L."/>
            <person name="Alikhan N.F."/>
            <person name="Baker D."/>
            <person name="Gharbi K."/>
            <person name="Hall N."/>
            <person name="Watson M."/>
            <person name="Adriaenssens E.M."/>
            <person name="Foster-Nyarko E."/>
            <person name="Jarju S."/>
            <person name="Secka A."/>
            <person name="Antonio M."/>
            <person name="Oren A."/>
            <person name="Chaudhuri R.R."/>
            <person name="La Ragione R."/>
            <person name="Hildebrand F."/>
            <person name="Pallen M.J."/>
        </authorList>
    </citation>
    <scope>NUCLEOTIDE SEQUENCE</scope>
    <source>
        <strain evidence="8">1383</strain>
    </source>
</reference>
<organism evidence="8 9">
    <name type="scientific">Candidatus Merdimorpha stercoravium</name>
    <dbReference type="NCBI Taxonomy" id="2840863"/>
    <lineage>
        <taxon>Bacteria</taxon>
        <taxon>Pseudomonadati</taxon>
        <taxon>Bacteroidota</taxon>
        <taxon>Flavobacteriia</taxon>
        <taxon>Flavobacteriales</taxon>
        <taxon>Candidatus Merdimorpha</taxon>
    </lineage>
</organism>
<feature type="active site" evidence="4">
    <location>
        <position position="161"/>
    </location>
</feature>
<evidence type="ECO:0000256" key="6">
    <source>
        <dbReference type="RuleBase" id="RU362028"/>
    </source>
</evidence>
<dbReference type="SUPFAM" id="SSF55174">
    <property type="entry name" value="Alpha-L RNA-binding motif"/>
    <property type="match status" value="1"/>
</dbReference>
<dbReference type="InterPro" id="IPR036986">
    <property type="entry name" value="S4_RNA-bd_sf"/>
</dbReference>
<comment type="similarity">
    <text evidence="1 6">Belongs to the pseudouridine synthase RluA family.</text>
</comment>
<evidence type="ECO:0000256" key="3">
    <source>
        <dbReference type="ARBA" id="ARBA00023235"/>
    </source>
</evidence>
<dbReference type="Pfam" id="PF00849">
    <property type="entry name" value="PseudoU_synth_2"/>
    <property type="match status" value="1"/>
</dbReference>
<dbReference type="Proteomes" id="UP000824161">
    <property type="component" value="Unassembled WGS sequence"/>
</dbReference>
<evidence type="ECO:0000256" key="4">
    <source>
        <dbReference type="PIRSR" id="PIRSR606225-1"/>
    </source>
</evidence>
<dbReference type="CDD" id="cd02869">
    <property type="entry name" value="PseudoU_synth_RluA_like"/>
    <property type="match status" value="1"/>
</dbReference>
<dbReference type="PANTHER" id="PTHR21600:SF44">
    <property type="entry name" value="RIBOSOMAL LARGE SUBUNIT PSEUDOURIDINE SYNTHASE D"/>
    <property type="match status" value="1"/>
</dbReference>
<comment type="caution">
    <text evidence="8">The sequence shown here is derived from an EMBL/GenBank/DDBJ whole genome shotgun (WGS) entry which is preliminary data.</text>
</comment>
<keyword evidence="3 6" id="KW-0413">Isomerase</keyword>
<comment type="function">
    <text evidence="6">Responsible for synthesis of pseudouridine from uracil.</text>
</comment>
<gene>
    <name evidence="8" type="ORF">IAC44_06390</name>
</gene>
<dbReference type="CDD" id="cd00165">
    <property type="entry name" value="S4"/>
    <property type="match status" value="1"/>
</dbReference>
<accession>A0A9D1KUH2</accession>
<dbReference type="InterPro" id="IPR006145">
    <property type="entry name" value="PsdUridine_synth_RsuA/RluA"/>
</dbReference>
<sequence length="355" mass="40432">MEIQEEDFLDNGSLSGEVQDELYEHHRFTADKGQEPLRIDKFLVQFIQNATRNRVQNAIRAQNVLVNDAPVKPNYKVRPGDVIRVVMPTPVREEVLIPENIPLNIVYEDDDLLVVDKPAGMVVHPGHGNYTGTLVNALAYRFQQLPSTGAMDRPGLVHRIDKDTSGLLVVAKTELAMNHLARQFFEHSISRRYKALVWGDFVEDEGTYRGNIGRNPSNRLQMAVFPDGEAGKPAVTHFRVVQRFGYVTLVECRLETGRTHQIRAHFSFHRHPLFSDARYGGDQILKGTVSGAYKLFIRRTMEALPRQALHAELLGFVHPSTGQYLEFTSPLPEDFRTALHLWEDYAKESMAARRY</sequence>
<dbReference type="GO" id="GO:0120159">
    <property type="term" value="F:rRNA pseudouridine synthase activity"/>
    <property type="evidence" value="ECO:0007669"/>
    <property type="project" value="UniProtKB-ARBA"/>
</dbReference>
<reference evidence="8" key="1">
    <citation type="submission" date="2020-10" db="EMBL/GenBank/DDBJ databases">
        <authorList>
            <person name="Gilroy R."/>
        </authorList>
    </citation>
    <scope>NUCLEOTIDE SEQUENCE</scope>
    <source>
        <strain evidence="8">1383</strain>
    </source>
</reference>
<evidence type="ECO:0000259" key="7">
    <source>
        <dbReference type="SMART" id="SM00363"/>
    </source>
</evidence>
<dbReference type="InterPro" id="IPR020103">
    <property type="entry name" value="PsdUridine_synth_cat_dom_sf"/>
</dbReference>
<dbReference type="SUPFAM" id="SSF55120">
    <property type="entry name" value="Pseudouridine synthase"/>
    <property type="match status" value="1"/>
</dbReference>
<proteinExistence type="inferred from homology"/>
<feature type="domain" description="RNA-binding S4" evidence="7">
    <location>
        <begin position="37"/>
        <end position="102"/>
    </location>
</feature>
<keyword evidence="2 5" id="KW-0694">RNA-binding</keyword>
<evidence type="ECO:0000256" key="1">
    <source>
        <dbReference type="ARBA" id="ARBA00010876"/>
    </source>
</evidence>
<name>A0A9D1KUH2_9FLAO</name>
<dbReference type="Gene3D" id="3.30.2350.10">
    <property type="entry name" value="Pseudouridine synthase"/>
    <property type="match status" value="1"/>
</dbReference>
<protein>
    <recommendedName>
        <fullName evidence="6">Pseudouridine synthase</fullName>
        <ecNumber evidence="6">5.4.99.-</ecNumber>
    </recommendedName>
</protein>
<dbReference type="Gene3D" id="3.10.290.10">
    <property type="entry name" value="RNA-binding S4 domain"/>
    <property type="match status" value="1"/>
</dbReference>
<dbReference type="EC" id="5.4.99.-" evidence="6"/>
<dbReference type="AlphaFoldDB" id="A0A9D1KUH2"/>
<dbReference type="GO" id="GO:0000455">
    <property type="term" value="P:enzyme-directed rRNA pseudouridine synthesis"/>
    <property type="evidence" value="ECO:0007669"/>
    <property type="project" value="TreeGrafter"/>
</dbReference>
<dbReference type="InterPro" id="IPR006224">
    <property type="entry name" value="PsdUridine_synth_RluA-like_CS"/>
</dbReference>
<dbReference type="PROSITE" id="PS01129">
    <property type="entry name" value="PSI_RLU"/>
    <property type="match status" value="1"/>
</dbReference>
<dbReference type="SMART" id="SM00363">
    <property type="entry name" value="S4"/>
    <property type="match status" value="1"/>
</dbReference>
<dbReference type="EMBL" id="DVLY01000157">
    <property type="protein sequence ID" value="HIT98449.1"/>
    <property type="molecule type" value="Genomic_DNA"/>
</dbReference>
<comment type="catalytic activity">
    <reaction evidence="6">
        <text>a uridine in RNA = a pseudouridine in RNA</text>
        <dbReference type="Rhea" id="RHEA:48348"/>
        <dbReference type="Rhea" id="RHEA-COMP:12068"/>
        <dbReference type="Rhea" id="RHEA-COMP:12069"/>
        <dbReference type="ChEBI" id="CHEBI:65314"/>
        <dbReference type="ChEBI" id="CHEBI:65315"/>
    </reaction>
</comment>
<dbReference type="InterPro" id="IPR050188">
    <property type="entry name" value="RluA_PseudoU_synthase"/>
</dbReference>
<evidence type="ECO:0000313" key="8">
    <source>
        <dbReference type="EMBL" id="HIT98449.1"/>
    </source>
</evidence>
<dbReference type="GO" id="GO:0003723">
    <property type="term" value="F:RNA binding"/>
    <property type="evidence" value="ECO:0007669"/>
    <property type="project" value="UniProtKB-KW"/>
</dbReference>
<dbReference type="InterPro" id="IPR002942">
    <property type="entry name" value="S4_RNA-bd"/>
</dbReference>
<dbReference type="InterPro" id="IPR006225">
    <property type="entry name" value="PsdUridine_synth_RluC/D"/>
</dbReference>